<dbReference type="SUPFAM" id="SSF53474">
    <property type="entry name" value="alpha/beta-Hydrolases"/>
    <property type="match status" value="1"/>
</dbReference>
<dbReference type="STRING" id="1230905.A0A1G4JFY7"/>
<gene>
    <name evidence="2" type="ORF">LAMI_0D11716G</name>
</gene>
<protein>
    <submittedName>
        <fullName evidence="2">LAMI_0D11716g1_1</fullName>
    </submittedName>
</protein>
<dbReference type="Proteomes" id="UP000191024">
    <property type="component" value="Chromosome D"/>
</dbReference>
<name>A0A1G4JFY7_9SACH</name>
<dbReference type="EMBL" id="LT598463">
    <property type="protein sequence ID" value="SCU88900.1"/>
    <property type="molecule type" value="Genomic_DNA"/>
</dbReference>
<dbReference type="AlphaFoldDB" id="A0A1G4JFY7"/>
<feature type="domain" description="Alpha/beta hydrolase fold-3" evidence="1">
    <location>
        <begin position="33"/>
        <end position="121"/>
    </location>
</feature>
<evidence type="ECO:0000313" key="3">
    <source>
        <dbReference type="Proteomes" id="UP000191024"/>
    </source>
</evidence>
<dbReference type="InterPro" id="IPR029058">
    <property type="entry name" value="AB_hydrolase_fold"/>
</dbReference>
<evidence type="ECO:0000313" key="2">
    <source>
        <dbReference type="EMBL" id="SCU88900.1"/>
    </source>
</evidence>
<dbReference type="GO" id="GO:0016787">
    <property type="term" value="F:hydrolase activity"/>
    <property type="evidence" value="ECO:0007669"/>
    <property type="project" value="InterPro"/>
</dbReference>
<accession>A0A1G4JFY7</accession>
<reference evidence="2 3" key="1">
    <citation type="submission" date="2016-03" db="EMBL/GenBank/DDBJ databases">
        <authorList>
            <person name="Devillers H."/>
        </authorList>
    </citation>
    <scope>NUCLEOTIDE SEQUENCE [LARGE SCALE GENOMIC DNA]</scope>
    <source>
        <strain evidence="2">CBS 11717</strain>
    </source>
</reference>
<keyword evidence="3" id="KW-1185">Reference proteome</keyword>
<dbReference type="InterPro" id="IPR013094">
    <property type="entry name" value="AB_hydrolase_3"/>
</dbReference>
<evidence type="ECO:0000259" key="1">
    <source>
        <dbReference type="Pfam" id="PF07859"/>
    </source>
</evidence>
<dbReference type="Gene3D" id="3.40.50.1820">
    <property type="entry name" value="alpha/beta hydrolase"/>
    <property type="match status" value="1"/>
</dbReference>
<sequence>MPMIPKTPEKERLYDHTVTFHKHQHGFNPHRALVFIHGGAWIDPTNTPHDFDGFSQEIVANTGKEISYSLYGIEYRLSPLVKHPTHICDVIENLCQLIEQEQIDELNLMGHSVGATLAWQILSETPSPSVLKEFIDVNCLKLVRSRLKMCYLAEGIFSVQELLNEYPDYDYFISQAFTKFLKFDEPADSLLSIPPQIDIRIIHSYADELLSPRQTNYLAGILQKIKRPYTVMFETFGKHNEVYCNRRLAKYIVDTIDS</sequence>
<organism evidence="2 3">
    <name type="scientific">Lachancea mirantina</name>
    <dbReference type="NCBI Taxonomy" id="1230905"/>
    <lineage>
        <taxon>Eukaryota</taxon>
        <taxon>Fungi</taxon>
        <taxon>Dikarya</taxon>
        <taxon>Ascomycota</taxon>
        <taxon>Saccharomycotina</taxon>
        <taxon>Saccharomycetes</taxon>
        <taxon>Saccharomycetales</taxon>
        <taxon>Saccharomycetaceae</taxon>
        <taxon>Lachancea</taxon>
    </lineage>
</organism>
<dbReference type="OrthoDB" id="420264at2759"/>
<dbReference type="Pfam" id="PF07859">
    <property type="entry name" value="Abhydrolase_3"/>
    <property type="match status" value="1"/>
</dbReference>
<proteinExistence type="predicted"/>